<dbReference type="Gene3D" id="3.40.50.1240">
    <property type="entry name" value="Phosphoglycerate mutase-like"/>
    <property type="match status" value="1"/>
</dbReference>
<reference evidence="1 2" key="1">
    <citation type="journal article" date="2018" name="Front. Microbiol.">
        <title>An Investigation of an Acute Gastroenteritis Outbreak: Cronobacter sakazakii, a Potential Cause of Food-Borne Illness.</title>
        <authorList>
            <person name="Yong W."/>
            <person name="Guo B."/>
            <person name="Shi X."/>
            <person name="Cheng T."/>
            <person name="Chen M."/>
            <person name="Jiang X."/>
            <person name="Ye Y."/>
            <person name="Wang J."/>
            <person name="Xie G."/>
            <person name="Ding J."/>
        </authorList>
    </citation>
    <scope>NUCLEOTIDE SEQUENCE [LARGE SCALE GENOMIC DNA]</scope>
    <source>
        <strain evidence="1 2">S1</strain>
    </source>
</reference>
<evidence type="ECO:0000313" key="2">
    <source>
        <dbReference type="Proteomes" id="UP000285793"/>
    </source>
</evidence>
<dbReference type="SUPFAM" id="SSF53254">
    <property type="entry name" value="Phosphoglycerate mutase-like"/>
    <property type="match status" value="1"/>
</dbReference>
<proteinExistence type="predicted"/>
<comment type="caution">
    <text evidence="1">The sequence shown here is derived from an EMBL/GenBank/DDBJ whole genome shotgun (WGS) entry which is preliminary data.</text>
</comment>
<name>A0A423XY58_9ENTR</name>
<protein>
    <submittedName>
        <fullName evidence="1">Histidine phosphatase family protein</fullName>
    </submittedName>
</protein>
<dbReference type="EMBL" id="PQJL01000007">
    <property type="protein sequence ID" value="ROW61865.1"/>
    <property type="molecule type" value="Genomic_DNA"/>
</dbReference>
<dbReference type="AlphaFoldDB" id="A0A423XY58"/>
<dbReference type="Proteomes" id="UP000285793">
    <property type="component" value="Unassembled WGS sequence"/>
</dbReference>
<dbReference type="InterPro" id="IPR029033">
    <property type="entry name" value="His_PPase_superfam"/>
</dbReference>
<accession>A0A423XY58</accession>
<dbReference type="RefSeq" id="WP_123948361.1">
    <property type="nucleotide sequence ID" value="NZ_PQJL01000007.1"/>
</dbReference>
<organism evidence="1 2">
    <name type="scientific">Cronobacter malonaticus</name>
    <dbReference type="NCBI Taxonomy" id="413503"/>
    <lineage>
        <taxon>Bacteria</taxon>
        <taxon>Pseudomonadati</taxon>
        <taxon>Pseudomonadota</taxon>
        <taxon>Gammaproteobacteria</taxon>
        <taxon>Enterobacterales</taxon>
        <taxon>Enterobacteriaceae</taxon>
        <taxon>Cronobacter</taxon>
    </lineage>
</organism>
<gene>
    <name evidence="1" type="ORF">C3E80_09095</name>
</gene>
<dbReference type="Pfam" id="PF00300">
    <property type="entry name" value="His_Phos_1"/>
    <property type="match status" value="1"/>
</dbReference>
<sequence>MEIILMRHGRPDIANSGVIGARNMPGWISRYNEADTGSDVPPSTSRQLAARADTVISSDLPRALSSLKALGYEPVQTDTLYREAELPAYGIGGLRLSPLAWSGIFRVLWLCGLSGNAETLHAAKARAATAAENLATLASNKEGPVLLMGHGIMNRLIARRLLRQGWCEIRKPEEDYWGAGVYRLSE</sequence>
<evidence type="ECO:0000313" key="1">
    <source>
        <dbReference type="EMBL" id="ROW61865.1"/>
    </source>
</evidence>
<dbReference type="InterPro" id="IPR013078">
    <property type="entry name" value="His_Pase_superF_clade-1"/>
</dbReference>